<keyword evidence="1" id="KW-0472">Membrane</keyword>
<gene>
    <name evidence="2" type="ORF">EDD76_102316</name>
</gene>
<evidence type="ECO:0000256" key="1">
    <source>
        <dbReference type="SAM" id="Phobius"/>
    </source>
</evidence>
<feature type="transmembrane region" description="Helical" evidence="1">
    <location>
        <begin position="139"/>
        <end position="160"/>
    </location>
</feature>
<evidence type="ECO:0000313" key="2">
    <source>
        <dbReference type="EMBL" id="TCL60617.1"/>
    </source>
</evidence>
<proteinExistence type="predicted"/>
<dbReference type="EMBL" id="SLUO01000002">
    <property type="protein sequence ID" value="TCL60617.1"/>
    <property type="molecule type" value="Genomic_DNA"/>
</dbReference>
<feature type="transmembrane region" description="Helical" evidence="1">
    <location>
        <begin position="91"/>
        <end position="111"/>
    </location>
</feature>
<evidence type="ECO:0000313" key="3">
    <source>
        <dbReference type="Proteomes" id="UP000295718"/>
    </source>
</evidence>
<evidence type="ECO:0008006" key="4">
    <source>
        <dbReference type="Google" id="ProtNLM"/>
    </source>
</evidence>
<sequence>MLLVEIIVLCVLFFGICYFNTGNDERNIKSYYSYPEEVQEIVKKNPVLRNKIRSAKSIVTFLSNVVVFGIVIFIFGFFIKQPSVWNNFINLLILGQCLNAFDFLIIDMIWWRNSARIRFTGTENMAELYRNPQKHFISFLKGVLVFLIVALIDGMILSLMN</sequence>
<keyword evidence="3" id="KW-1185">Reference proteome</keyword>
<keyword evidence="1" id="KW-0812">Transmembrane</keyword>
<dbReference type="OrthoDB" id="3266690at2"/>
<feature type="transmembrane region" description="Helical" evidence="1">
    <location>
        <begin position="6"/>
        <end position="23"/>
    </location>
</feature>
<organism evidence="2 3">
    <name type="scientific">Kineothrix alysoides</name>
    <dbReference type="NCBI Taxonomy" id="1469948"/>
    <lineage>
        <taxon>Bacteria</taxon>
        <taxon>Bacillati</taxon>
        <taxon>Bacillota</taxon>
        <taxon>Clostridia</taxon>
        <taxon>Lachnospirales</taxon>
        <taxon>Lachnospiraceae</taxon>
        <taxon>Kineothrix</taxon>
    </lineage>
</organism>
<dbReference type="RefSeq" id="WP_031389127.1">
    <property type="nucleotide sequence ID" value="NZ_JPNB01000001.1"/>
</dbReference>
<dbReference type="AlphaFoldDB" id="A0A4V2QCK3"/>
<reference evidence="2 3" key="1">
    <citation type="submission" date="2019-03" db="EMBL/GenBank/DDBJ databases">
        <title>Genomic Encyclopedia of Type Strains, Phase IV (KMG-IV): sequencing the most valuable type-strain genomes for metagenomic binning, comparative biology and taxonomic classification.</title>
        <authorList>
            <person name="Goeker M."/>
        </authorList>
    </citation>
    <scope>NUCLEOTIDE SEQUENCE [LARGE SCALE GENOMIC DNA]</scope>
    <source>
        <strain evidence="2 3">DSM 100556</strain>
    </source>
</reference>
<feature type="transmembrane region" description="Helical" evidence="1">
    <location>
        <begin position="58"/>
        <end position="79"/>
    </location>
</feature>
<keyword evidence="1" id="KW-1133">Transmembrane helix</keyword>
<accession>A0A4V2QCK3</accession>
<comment type="caution">
    <text evidence="2">The sequence shown here is derived from an EMBL/GenBank/DDBJ whole genome shotgun (WGS) entry which is preliminary data.</text>
</comment>
<protein>
    <recommendedName>
        <fullName evidence="4">ABC transporter permease</fullName>
    </recommendedName>
</protein>
<dbReference type="Proteomes" id="UP000295718">
    <property type="component" value="Unassembled WGS sequence"/>
</dbReference>
<dbReference type="STRING" id="1469948.GCA_000732725_00352"/>
<name>A0A4V2QCK3_9FIRM</name>